<feature type="transmembrane region" description="Helical" evidence="7">
    <location>
        <begin position="512"/>
        <end position="529"/>
    </location>
</feature>
<feature type="compositionally biased region" description="Low complexity" evidence="6">
    <location>
        <begin position="223"/>
        <end position="247"/>
    </location>
</feature>
<protein>
    <recommendedName>
        <fullName evidence="8">RING-type domain-containing protein</fullName>
    </recommendedName>
</protein>
<feature type="repeat" description="TPR" evidence="5">
    <location>
        <begin position="183"/>
        <end position="216"/>
    </location>
</feature>
<dbReference type="Gene3D" id="3.30.40.10">
    <property type="entry name" value="Zinc/RING finger domain, C3HC4 (zinc finger)"/>
    <property type="match status" value="1"/>
</dbReference>
<keyword evidence="7" id="KW-1133">Transmembrane helix</keyword>
<feature type="transmembrane region" description="Helical" evidence="7">
    <location>
        <begin position="421"/>
        <end position="441"/>
    </location>
</feature>
<keyword evidence="10" id="KW-1185">Reference proteome</keyword>
<dbReference type="InterPro" id="IPR013083">
    <property type="entry name" value="Znf_RING/FYVE/PHD"/>
</dbReference>
<dbReference type="InterPro" id="IPR011990">
    <property type="entry name" value="TPR-like_helical_dom_sf"/>
</dbReference>
<dbReference type="InterPro" id="IPR017907">
    <property type="entry name" value="Znf_RING_CS"/>
</dbReference>
<gene>
    <name evidence="9" type="ORF">COHA_006142</name>
</gene>
<keyword evidence="7" id="KW-0812">Transmembrane</keyword>
<keyword evidence="7" id="KW-0472">Membrane</keyword>
<keyword evidence="5" id="KW-0802">TPR repeat</keyword>
<evidence type="ECO:0000256" key="5">
    <source>
        <dbReference type="PROSITE-ProRule" id="PRU00339"/>
    </source>
</evidence>
<dbReference type="SUPFAM" id="SSF48452">
    <property type="entry name" value="TPR-like"/>
    <property type="match status" value="1"/>
</dbReference>
<keyword evidence="1" id="KW-0479">Metal-binding</keyword>
<evidence type="ECO:0000313" key="9">
    <source>
        <dbReference type="EMBL" id="KAI7840101.1"/>
    </source>
</evidence>
<dbReference type="EMBL" id="JADXDR010000084">
    <property type="protein sequence ID" value="KAI7840101.1"/>
    <property type="molecule type" value="Genomic_DNA"/>
</dbReference>
<evidence type="ECO:0000256" key="1">
    <source>
        <dbReference type="ARBA" id="ARBA00022723"/>
    </source>
</evidence>
<proteinExistence type="predicted"/>
<dbReference type="GO" id="GO:0005737">
    <property type="term" value="C:cytoplasm"/>
    <property type="evidence" value="ECO:0007669"/>
    <property type="project" value="UniProtKB-ARBA"/>
</dbReference>
<feature type="region of interest" description="Disordered" evidence="6">
    <location>
        <begin position="223"/>
        <end position="250"/>
    </location>
</feature>
<name>A0AAD5DNB1_9CHLO</name>
<comment type="caution">
    <text evidence="9">The sequence shown here is derived from an EMBL/GenBank/DDBJ whole genome shotgun (WGS) entry which is preliminary data.</text>
</comment>
<dbReference type="Proteomes" id="UP001205105">
    <property type="component" value="Unassembled WGS sequence"/>
</dbReference>
<dbReference type="SUPFAM" id="SSF57850">
    <property type="entry name" value="RING/U-box"/>
    <property type="match status" value="1"/>
</dbReference>
<organism evidence="9 10">
    <name type="scientific">Chlorella ohadii</name>
    <dbReference type="NCBI Taxonomy" id="2649997"/>
    <lineage>
        <taxon>Eukaryota</taxon>
        <taxon>Viridiplantae</taxon>
        <taxon>Chlorophyta</taxon>
        <taxon>core chlorophytes</taxon>
        <taxon>Trebouxiophyceae</taxon>
        <taxon>Chlorellales</taxon>
        <taxon>Chlorellaceae</taxon>
        <taxon>Chlorella clade</taxon>
        <taxon>Chlorella</taxon>
    </lineage>
</organism>
<dbReference type="AlphaFoldDB" id="A0AAD5DNB1"/>
<feature type="transmembrane region" description="Helical" evidence="7">
    <location>
        <begin position="486"/>
        <end position="507"/>
    </location>
</feature>
<reference evidence="9" key="1">
    <citation type="submission" date="2020-11" db="EMBL/GenBank/DDBJ databases">
        <title>Chlorella ohadii genome sequencing and assembly.</title>
        <authorList>
            <person name="Murik O."/>
            <person name="Treves H."/>
            <person name="Kedem I."/>
            <person name="Shotland Y."/>
            <person name="Kaplan A."/>
        </authorList>
    </citation>
    <scope>NUCLEOTIDE SEQUENCE</scope>
    <source>
        <strain evidence="9">1</strain>
    </source>
</reference>
<dbReference type="InterPro" id="IPR001841">
    <property type="entry name" value="Znf_RING"/>
</dbReference>
<evidence type="ECO:0000259" key="8">
    <source>
        <dbReference type="PROSITE" id="PS50089"/>
    </source>
</evidence>
<evidence type="ECO:0000256" key="6">
    <source>
        <dbReference type="SAM" id="MobiDB-lite"/>
    </source>
</evidence>
<dbReference type="PROSITE" id="PS50089">
    <property type="entry name" value="ZF_RING_2"/>
    <property type="match status" value="1"/>
</dbReference>
<keyword evidence="3" id="KW-0862">Zinc</keyword>
<keyword evidence="2 4" id="KW-0863">Zinc-finger</keyword>
<dbReference type="InterPro" id="IPR019734">
    <property type="entry name" value="TPR_rpt"/>
</dbReference>
<feature type="transmembrane region" description="Helical" evidence="7">
    <location>
        <begin position="581"/>
        <end position="598"/>
    </location>
</feature>
<accession>A0AAD5DNB1</accession>
<feature type="transmembrane region" description="Helical" evidence="7">
    <location>
        <begin position="453"/>
        <end position="471"/>
    </location>
</feature>
<dbReference type="GO" id="GO:0008270">
    <property type="term" value="F:zinc ion binding"/>
    <property type="evidence" value="ECO:0007669"/>
    <property type="project" value="UniProtKB-KW"/>
</dbReference>
<dbReference type="Gene3D" id="1.25.40.10">
    <property type="entry name" value="Tetratricopeptide repeat domain"/>
    <property type="match status" value="1"/>
</dbReference>
<evidence type="ECO:0000256" key="7">
    <source>
        <dbReference type="SAM" id="Phobius"/>
    </source>
</evidence>
<feature type="compositionally biased region" description="Polar residues" evidence="6">
    <location>
        <begin position="618"/>
        <end position="631"/>
    </location>
</feature>
<feature type="region of interest" description="Disordered" evidence="6">
    <location>
        <begin position="612"/>
        <end position="656"/>
    </location>
</feature>
<dbReference type="PROSITE" id="PS50005">
    <property type="entry name" value="TPR"/>
    <property type="match status" value="1"/>
</dbReference>
<evidence type="ECO:0000256" key="4">
    <source>
        <dbReference type="PROSITE-ProRule" id="PRU00175"/>
    </source>
</evidence>
<evidence type="ECO:0000256" key="3">
    <source>
        <dbReference type="ARBA" id="ARBA00022833"/>
    </source>
</evidence>
<dbReference type="SMART" id="SM00028">
    <property type="entry name" value="TPR"/>
    <property type="match status" value="2"/>
</dbReference>
<evidence type="ECO:0000256" key="2">
    <source>
        <dbReference type="ARBA" id="ARBA00022771"/>
    </source>
</evidence>
<dbReference type="PROSITE" id="PS00518">
    <property type="entry name" value="ZF_RING_1"/>
    <property type="match status" value="1"/>
</dbReference>
<evidence type="ECO:0000313" key="10">
    <source>
        <dbReference type="Proteomes" id="UP001205105"/>
    </source>
</evidence>
<feature type="domain" description="RING-type" evidence="8">
    <location>
        <begin position="2"/>
        <end position="33"/>
    </location>
</feature>
<sequence>MLCKSLYHDCVLTSCGHRFCGGCIRAARDCPACGADIESMQPDSETQAMVDKYIEAHAATHTIWELEGSAGEQVDGMAGERSRASFLLQLGLRAIAAGNTGSARHRFQLCRQDLQQQLDAAVAAHAAPADLAPLQCRLGAVCGCLGDCCRAEGDAQGTAQHYQDSVRLLREAGQDPEAQQALSVALNKLGELHHLQGDLAAAAELYQQALDLRRQLLDATRQQWQQAEPAAGSASSSIGGGSAEPAAGGEGESQEACCAAALDLAASCLKVAGARRGSGADDVAQALLSEGTALLRGLEGGLPRQPPRLQRKHAVLAQHAAALAQNSLSSASATPGILKSNINMAAAPAEERPVAVRRPRGAGARLASRVEVWLERLRSDPFSRARNHAALPNDLVGRWAVALLQLCLLLFKTVLRERQPLLAAVNTTNAVTALALAALIRRRPRLYAAARELLLFLASLHLSFVMVNGVLHGNSNVLTQHGGSPLRMLALLLVAGPSVALCLYALYTRLSVAWSAVALPLLAAAPAVLGGGPMCRRMLATPGGEAPLDTLHTVLALLHSVTFDQLPRGALPSPMQQCWQINAWALLAVGALLPLLVLRRWERTARRRWDAEQKCSAAGSQPVETPPSSSCAPAEGHGQEAEAEAGAGEDPQLQESAPLRPPGWWLLEPWLAGALLWQAAGLGAALLAPAA</sequence>